<dbReference type="AlphaFoldDB" id="A0A1V8TFZ8"/>
<gene>
    <name evidence="2" type="ORF">B0A48_04661</name>
</gene>
<dbReference type="InParanoid" id="A0A1V8TFZ8"/>
<dbReference type="OrthoDB" id="5409998at2759"/>
<feature type="region of interest" description="Disordered" evidence="1">
    <location>
        <begin position="143"/>
        <end position="235"/>
    </location>
</feature>
<sequence>MADSTQALDRLQREVNSIFEQVGRLLTASSKSDAGVTLARASRLKKQYPAAELRFHEALDVLDAELHHAKTVFRRDLAVSRDKEGLHTSAPATAQAVAQTPSENAPLEEVVDVSAELMRDIKPQSTEAIAEPGKQLLAELDEVKPKASPSQPEAIDSSSAKAEEVEPKLEIDTAMESAGSKDDQQDSNDAPPDTATMSVNADLDSLFNDPLSADGQGSGPGTTFDDEINGNGDFDFASFNASINNGAEQDENDGDNISALLPGLQDYADGSTAEPDFGAIFGTAGDGGVGGVDDFSGFVTDQQGNDKPQETLFDDMMDFNFDMSGEGDNAAQDFDFDFTT</sequence>
<protein>
    <submittedName>
        <fullName evidence="2">Uncharacterized protein</fullName>
    </submittedName>
</protein>
<reference evidence="3" key="1">
    <citation type="submission" date="2017-03" db="EMBL/GenBank/DDBJ databases">
        <title>Genomes of endolithic fungi from Antarctica.</title>
        <authorList>
            <person name="Coleine C."/>
            <person name="Masonjones S."/>
            <person name="Stajich J.E."/>
        </authorList>
    </citation>
    <scope>NUCLEOTIDE SEQUENCE [LARGE SCALE GENOMIC DNA]</scope>
    <source>
        <strain evidence="3">CCFEE 5527</strain>
    </source>
</reference>
<evidence type="ECO:0000313" key="2">
    <source>
        <dbReference type="EMBL" id="OQO10303.1"/>
    </source>
</evidence>
<name>A0A1V8TFZ8_9PEZI</name>
<evidence type="ECO:0000313" key="3">
    <source>
        <dbReference type="Proteomes" id="UP000192596"/>
    </source>
</evidence>
<dbReference type="EMBL" id="NAJO01000009">
    <property type="protein sequence ID" value="OQO10303.1"/>
    <property type="molecule type" value="Genomic_DNA"/>
</dbReference>
<comment type="caution">
    <text evidence="2">The sequence shown here is derived from an EMBL/GenBank/DDBJ whole genome shotgun (WGS) entry which is preliminary data.</text>
</comment>
<keyword evidence="3" id="KW-1185">Reference proteome</keyword>
<evidence type="ECO:0000256" key="1">
    <source>
        <dbReference type="SAM" id="MobiDB-lite"/>
    </source>
</evidence>
<organism evidence="2 3">
    <name type="scientific">Cryoendolithus antarcticus</name>
    <dbReference type="NCBI Taxonomy" id="1507870"/>
    <lineage>
        <taxon>Eukaryota</taxon>
        <taxon>Fungi</taxon>
        <taxon>Dikarya</taxon>
        <taxon>Ascomycota</taxon>
        <taxon>Pezizomycotina</taxon>
        <taxon>Dothideomycetes</taxon>
        <taxon>Dothideomycetidae</taxon>
        <taxon>Cladosporiales</taxon>
        <taxon>Cladosporiaceae</taxon>
        <taxon>Cryoendolithus</taxon>
    </lineage>
</organism>
<feature type="compositionally biased region" description="Basic and acidic residues" evidence="1">
    <location>
        <begin position="161"/>
        <end position="171"/>
    </location>
</feature>
<dbReference type="Proteomes" id="UP000192596">
    <property type="component" value="Unassembled WGS sequence"/>
</dbReference>
<accession>A0A1V8TFZ8</accession>
<proteinExistence type="predicted"/>
<feature type="compositionally biased region" description="Low complexity" evidence="1">
    <location>
        <begin position="89"/>
        <end position="102"/>
    </location>
</feature>
<feature type="region of interest" description="Disordered" evidence="1">
    <location>
        <begin position="84"/>
        <end position="106"/>
    </location>
</feature>
<feature type="compositionally biased region" description="Polar residues" evidence="1">
    <location>
        <begin position="148"/>
        <end position="160"/>
    </location>
</feature>
<dbReference type="STRING" id="1507870.A0A1V8TFZ8"/>